<sequence length="402" mass="44583">MRHLFLVLLGWPLLGWAQAPIQLADVCPAGFETSAENTCKLHTRYDQYDSLYERGVGGLQTALPAHREGFSPQQIDLGRHLFFDPVLSGDQTQSCASCHHPKLGFADGLKRSIGANGAENQRAAPSLWNMAFLTRFFWDARSGSLEEQMTGPLFSPVEMAASPELLLERLNASAEYRRLFAEAYPKQDVVTLDQLYLSLAAFQTSLISLNSPYDRYAHGSPDALNAQELEGFNVYRSFVARCSECHTPPLFTNQQIAVIGVPEPDGRPFDPGAQVPFDNPDWRGGFKVPSLRNVAQTAPYMHSGSFTTLRDAAEFYTKGRGHALPEEEKGRVQLHWHIWEPKLAEHELDRLVDFMRALTDESFTPAIPAQVPSGLAPVGRVPPALQARIASTTHNKNEPTGE</sequence>
<dbReference type="GO" id="GO:0030313">
    <property type="term" value="C:cell envelope"/>
    <property type="evidence" value="ECO:0007669"/>
    <property type="project" value="UniProtKB-SubCell"/>
</dbReference>
<proteinExistence type="predicted"/>
<dbReference type="EMBL" id="JACHLL010000008">
    <property type="protein sequence ID" value="MBB6343307.1"/>
    <property type="molecule type" value="Genomic_DNA"/>
</dbReference>
<dbReference type="GO" id="GO:0046872">
    <property type="term" value="F:metal ion binding"/>
    <property type="evidence" value="ECO:0007669"/>
    <property type="project" value="UniProtKB-KW"/>
</dbReference>
<feature type="domain" description="Cytochrome c" evidence="9">
    <location>
        <begin position="73"/>
        <end position="200"/>
    </location>
</feature>
<keyword evidence="3 7" id="KW-0479">Metal-binding</keyword>
<dbReference type="PANTHER" id="PTHR30600:SF10">
    <property type="entry name" value="BLL6722 PROTEIN"/>
    <property type="match status" value="1"/>
</dbReference>
<dbReference type="RefSeq" id="WP_184685447.1">
    <property type="nucleotide sequence ID" value="NZ_JACHLL010000008.1"/>
</dbReference>
<gene>
    <name evidence="10" type="ORF">HNP49_003509</name>
</gene>
<dbReference type="InterPro" id="IPR009056">
    <property type="entry name" value="Cyt_c-like_dom"/>
</dbReference>
<evidence type="ECO:0000256" key="5">
    <source>
        <dbReference type="ARBA" id="ARBA00023002"/>
    </source>
</evidence>
<dbReference type="InterPro" id="IPR036909">
    <property type="entry name" value="Cyt_c-like_dom_sf"/>
</dbReference>
<evidence type="ECO:0000313" key="10">
    <source>
        <dbReference type="EMBL" id="MBB6343307.1"/>
    </source>
</evidence>
<evidence type="ECO:0000256" key="7">
    <source>
        <dbReference type="PROSITE-ProRule" id="PRU00433"/>
    </source>
</evidence>
<dbReference type="GO" id="GO:0009055">
    <property type="term" value="F:electron transfer activity"/>
    <property type="evidence" value="ECO:0007669"/>
    <property type="project" value="InterPro"/>
</dbReference>
<dbReference type="EC" id="1.11.1.5" evidence="10"/>
<keyword evidence="6 7" id="KW-0408">Iron</keyword>
<dbReference type="SUPFAM" id="SSF46626">
    <property type="entry name" value="Cytochrome c"/>
    <property type="match status" value="2"/>
</dbReference>
<keyword evidence="5 10" id="KW-0560">Oxidoreductase</keyword>
<dbReference type="PANTHER" id="PTHR30600">
    <property type="entry name" value="CYTOCHROME C PEROXIDASE-RELATED"/>
    <property type="match status" value="1"/>
</dbReference>
<dbReference type="Pfam" id="PF03150">
    <property type="entry name" value="CCP_MauG"/>
    <property type="match status" value="1"/>
</dbReference>
<keyword evidence="11" id="KW-1185">Reference proteome</keyword>
<accession>A0A7X0ET62</accession>
<evidence type="ECO:0000256" key="6">
    <source>
        <dbReference type="ARBA" id="ARBA00023004"/>
    </source>
</evidence>
<protein>
    <submittedName>
        <fullName evidence="10">Cytochrome c peroxidase</fullName>
        <ecNumber evidence="10">1.11.1.5</ecNumber>
    </submittedName>
</protein>
<dbReference type="PROSITE" id="PS51007">
    <property type="entry name" value="CYTC"/>
    <property type="match status" value="1"/>
</dbReference>
<keyword evidence="4 8" id="KW-0732">Signal</keyword>
<dbReference type="GO" id="GO:0004130">
    <property type="term" value="F:cytochrome-c peroxidase activity"/>
    <property type="evidence" value="ECO:0007669"/>
    <property type="project" value="UniProtKB-EC"/>
</dbReference>
<comment type="caution">
    <text evidence="10">The sequence shown here is derived from an EMBL/GenBank/DDBJ whole genome shotgun (WGS) entry which is preliminary data.</text>
</comment>
<name>A0A7X0ET62_9PSED</name>
<evidence type="ECO:0000259" key="9">
    <source>
        <dbReference type="PROSITE" id="PS51007"/>
    </source>
</evidence>
<evidence type="ECO:0000256" key="4">
    <source>
        <dbReference type="ARBA" id="ARBA00022729"/>
    </source>
</evidence>
<dbReference type="Proteomes" id="UP000557193">
    <property type="component" value="Unassembled WGS sequence"/>
</dbReference>
<keyword evidence="10" id="KW-0575">Peroxidase</keyword>
<evidence type="ECO:0000256" key="1">
    <source>
        <dbReference type="ARBA" id="ARBA00004196"/>
    </source>
</evidence>
<dbReference type="InterPro" id="IPR051395">
    <property type="entry name" value="Cytochrome_c_Peroxidase/MauG"/>
</dbReference>
<dbReference type="Gene3D" id="1.10.760.10">
    <property type="entry name" value="Cytochrome c-like domain"/>
    <property type="match status" value="2"/>
</dbReference>
<reference evidence="10 11" key="1">
    <citation type="submission" date="2020-08" db="EMBL/GenBank/DDBJ databases">
        <title>Functional genomics of gut bacteria from endangered species of beetles.</title>
        <authorList>
            <person name="Carlos-Shanley C."/>
        </authorList>
    </citation>
    <scope>NUCLEOTIDE SEQUENCE [LARGE SCALE GENOMIC DNA]</scope>
    <source>
        <strain evidence="10 11">S00202</strain>
    </source>
</reference>
<evidence type="ECO:0000313" key="11">
    <source>
        <dbReference type="Proteomes" id="UP000557193"/>
    </source>
</evidence>
<dbReference type="GO" id="GO:0020037">
    <property type="term" value="F:heme binding"/>
    <property type="evidence" value="ECO:0007669"/>
    <property type="project" value="InterPro"/>
</dbReference>
<feature type="signal peptide" evidence="8">
    <location>
        <begin position="1"/>
        <end position="19"/>
    </location>
</feature>
<dbReference type="InterPro" id="IPR004852">
    <property type="entry name" value="Di-haem_cyt_c_peroxidsae"/>
</dbReference>
<feature type="chain" id="PRO_5031436231" evidence="8">
    <location>
        <begin position="20"/>
        <end position="402"/>
    </location>
</feature>
<evidence type="ECO:0000256" key="3">
    <source>
        <dbReference type="ARBA" id="ARBA00022723"/>
    </source>
</evidence>
<evidence type="ECO:0000256" key="2">
    <source>
        <dbReference type="ARBA" id="ARBA00022617"/>
    </source>
</evidence>
<evidence type="ECO:0000256" key="8">
    <source>
        <dbReference type="SAM" id="SignalP"/>
    </source>
</evidence>
<organism evidence="10 11">
    <name type="scientific">Pseudomonas fluvialis</name>
    <dbReference type="NCBI Taxonomy" id="1793966"/>
    <lineage>
        <taxon>Bacteria</taxon>
        <taxon>Pseudomonadati</taxon>
        <taxon>Pseudomonadota</taxon>
        <taxon>Gammaproteobacteria</taxon>
        <taxon>Pseudomonadales</taxon>
        <taxon>Pseudomonadaceae</taxon>
        <taxon>Pseudomonas</taxon>
    </lineage>
</organism>
<keyword evidence="2 7" id="KW-0349">Heme</keyword>
<dbReference type="AlphaFoldDB" id="A0A7X0ET62"/>
<comment type="subcellular location">
    <subcellularLocation>
        <location evidence="1">Cell envelope</location>
    </subcellularLocation>
</comment>